<proteinExistence type="predicted"/>
<keyword evidence="4" id="KW-1185">Reference proteome</keyword>
<comment type="caution">
    <text evidence="3">The sequence shown here is derived from an EMBL/GenBank/DDBJ whole genome shotgun (WGS) entry which is preliminary data.</text>
</comment>
<feature type="compositionally biased region" description="Acidic residues" evidence="1">
    <location>
        <begin position="311"/>
        <end position="320"/>
    </location>
</feature>
<sequence length="410" mass="45155">MPRTLSSESPPSSVSFASPASPTSSVSSSSSVSSVSSFAHTPRSQLRDLNDSLVFAGVYQCNWNRCINIYRTYDDLVDHLRSQHLNADEIERQNSFCWKPAPWNITSPTTVPASPPRICICILFAVSCKLGEAEIIRYVAARDAVSYTAYNNTAITTTRYADISVTSRPHPAALAQILPRVHIPILTCRIPIPTLPRSFACTQCPWFAKPEPESEPELQSSQERSQSAEESGSTEEVDGVKDETYVVVRTVLVTYEPKEEETDEDEFLYEHDELAAARQWAEGVLEAQGSDSGSDVQREEVEGDRIGGQQETDDEMEVDQEPALVDGPADSSGDEDEDESDKEDPDDQVPLPSGSRLPLQSRQDSASSSTSAFDVELQLTQDVGSPTVDEKANEAAFFDDVRPQSTMHFF</sequence>
<feature type="region of interest" description="Disordered" evidence="1">
    <location>
        <begin position="1"/>
        <end position="33"/>
    </location>
</feature>
<gene>
    <name evidence="3" type="ORF">EW026_g6819</name>
</gene>
<dbReference type="SUPFAM" id="SSF57667">
    <property type="entry name" value="beta-beta-alpha zinc fingers"/>
    <property type="match status" value="1"/>
</dbReference>
<feature type="compositionally biased region" description="Basic and acidic residues" evidence="1">
    <location>
        <begin position="296"/>
        <end position="305"/>
    </location>
</feature>
<evidence type="ECO:0000259" key="2">
    <source>
        <dbReference type="PROSITE" id="PS00028"/>
    </source>
</evidence>
<reference evidence="3 4" key="1">
    <citation type="submission" date="2019-02" db="EMBL/GenBank/DDBJ databases">
        <title>Genome sequencing of the rare red list fungi Phlebia centrifuga.</title>
        <authorList>
            <person name="Buettner E."/>
            <person name="Kellner H."/>
        </authorList>
    </citation>
    <scope>NUCLEOTIDE SEQUENCE [LARGE SCALE GENOMIC DNA]</scope>
    <source>
        <strain evidence="3 4">DSM 108282</strain>
    </source>
</reference>
<organism evidence="3 4">
    <name type="scientific">Hermanssonia centrifuga</name>
    <dbReference type="NCBI Taxonomy" id="98765"/>
    <lineage>
        <taxon>Eukaryota</taxon>
        <taxon>Fungi</taxon>
        <taxon>Dikarya</taxon>
        <taxon>Basidiomycota</taxon>
        <taxon>Agaricomycotina</taxon>
        <taxon>Agaricomycetes</taxon>
        <taxon>Polyporales</taxon>
        <taxon>Meruliaceae</taxon>
        <taxon>Hermanssonia</taxon>
    </lineage>
</organism>
<feature type="region of interest" description="Disordered" evidence="1">
    <location>
        <begin position="210"/>
        <end position="241"/>
    </location>
</feature>
<dbReference type="PROSITE" id="PS00028">
    <property type="entry name" value="ZINC_FINGER_C2H2_1"/>
    <property type="match status" value="1"/>
</dbReference>
<evidence type="ECO:0000313" key="3">
    <source>
        <dbReference type="EMBL" id="THG94705.1"/>
    </source>
</evidence>
<dbReference type="EMBL" id="SGPJ01000408">
    <property type="protein sequence ID" value="THG94705.1"/>
    <property type="molecule type" value="Genomic_DNA"/>
</dbReference>
<dbReference type="AlphaFoldDB" id="A0A4S4K9U8"/>
<evidence type="ECO:0000256" key="1">
    <source>
        <dbReference type="SAM" id="MobiDB-lite"/>
    </source>
</evidence>
<name>A0A4S4K9U8_9APHY</name>
<dbReference type="InterPro" id="IPR036236">
    <property type="entry name" value="Znf_C2H2_sf"/>
</dbReference>
<dbReference type="InterPro" id="IPR013087">
    <property type="entry name" value="Znf_C2H2_type"/>
</dbReference>
<evidence type="ECO:0000313" key="4">
    <source>
        <dbReference type="Proteomes" id="UP000309038"/>
    </source>
</evidence>
<feature type="compositionally biased region" description="Low complexity" evidence="1">
    <location>
        <begin position="217"/>
        <end position="231"/>
    </location>
</feature>
<protein>
    <recommendedName>
        <fullName evidence="2">C2H2-type domain-containing protein</fullName>
    </recommendedName>
</protein>
<feature type="domain" description="C2H2-type" evidence="2">
    <location>
        <begin position="61"/>
        <end position="84"/>
    </location>
</feature>
<feature type="compositionally biased region" description="Acidic residues" evidence="1">
    <location>
        <begin position="332"/>
        <end position="347"/>
    </location>
</feature>
<dbReference type="Proteomes" id="UP000309038">
    <property type="component" value="Unassembled WGS sequence"/>
</dbReference>
<accession>A0A4S4K9U8</accession>
<feature type="region of interest" description="Disordered" evidence="1">
    <location>
        <begin position="286"/>
        <end position="373"/>
    </location>
</feature>